<feature type="transmembrane region" description="Helical" evidence="5">
    <location>
        <begin position="488"/>
        <end position="505"/>
    </location>
</feature>
<keyword evidence="4 5" id="KW-0472">Membrane</keyword>
<sequence length="522" mass="57000">MSARSARSTKPVTSSRSAFSDNVSACSTMGRRRFVMKEESHDLQKTGIPDATGFAPGTQQPLPGYGCWRDSAVSVTIRARRERGGGWMARDTDEVASSGNFGATLLFCCVGCFYWITLTPFVDTSVNPALAKPALWSQLLAYLLFLIVLVYSMTPRVRSVIFQPRLLLTLVFGWLFLTAALSVDPLGAVRRVLIALTVCISASTFLMLSKGESQFARLAGGGVILIVGLCYFGVLFLPSLAIHQLTDFLEPQHAGRWKGIYVQKNETGVVMALSCFVGIYLMSAWSRVIGVLLIAASCLFLLKTGAKTSTAMLPGIFLLSIFFERWRWIRVPVVFGGVGLLNLATVGVSTIAPLREIVAATGIDTTYTARADIWRLALDAIAQHPITGYGFGSFWGAESLVNSDMRTLNWAVRAVDAHNAYVDAAMNAGIPGLILMVIWVLATPLKNLAAIDAAKNFTPLTRLFLRIWLFSIFLACLESIFLARSGPIWFTMMVAMFGLGYQARYRIIASRKAEPAYGPAYA</sequence>
<dbReference type="Pfam" id="PF04932">
    <property type="entry name" value="Wzy_C"/>
    <property type="match status" value="1"/>
</dbReference>
<dbReference type="InterPro" id="IPR007016">
    <property type="entry name" value="O-antigen_ligase-rel_domated"/>
</dbReference>
<reference evidence="7 8" key="1">
    <citation type="submission" date="2019-09" db="EMBL/GenBank/DDBJ databases">
        <title>Genome sequencing of Ng87 strain.</title>
        <authorList>
            <person name="Karasev E.S."/>
            <person name="Andronov E."/>
        </authorList>
    </citation>
    <scope>NUCLEOTIDE SEQUENCE [LARGE SCALE GENOMIC DNA]</scope>
    <source>
        <strain evidence="7 8">Ng87</strain>
    </source>
</reference>
<feature type="transmembrane region" description="Helical" evidence="5">
    <location>
        <begin position="424"/>
        <end position="442"/>
    </location>
</feature>
<evidence type="ECO:0000259" key="6">
    <source>
        <dbReference type="Pfam" id="PF04932"/>
    </source>
</evidence>
<dbReference type="PANTHER" id="PTHR37422">
    <property type="entry name" value="TEICHURONIC ACID BIOSYNTHESIS PROTEIN TUAE"/>
    <property type="match status" value="1"/>
</dbReference>
<evidence type="ECO:0000256" key="1">
    <source>
        <dbReference type="ARBA" id="ARBA00004141"/>
    </source>
</evidence>
<organism evidence="7 8">
    <name type="scientific">Neorhizobium galegae</name>
    <name type="common">Rhizobium galegae</name>
    <dbReference type="NCBI Taxonomy" id="399"/>
    <lineage>
        <taxon>Bacteria</taxon>
        <taxon>Pseudomonadati</taxon>
        <taxon>Pseudomonadota</taxon>
        <taxon>Alphaproteobacteria</taxon>
        <taxon>Hyphomicrobiales</taxon>
        <taxon>Rhizobiaceae</taxon>
        <taxon>Rhizobium/Agrobacterium group</taxon>
        <taxon>Neorhizobium</taxon>
    </lineage>
</organism>
<evidence type="ECO:0000313" key="7">
    <source>
        <dbReference type="EMBL" id="KAB1088170.1"/>
    </source>
</evidence>
<feature type="domain" description="O-antigen ligase-related" evidence="6">
    <location>
        <begin position="293"/>
        <end position="436"/>
    </location>
</feature>
<proteinExistence type="predicted"/>
<feature type="transmembrane region" description="Helical" evidence="5">
    <location>
        <begin position="269"/>
        <end position="302"/>
    </location>
</feature>
<feature type="transmembrane region" description="Helical" evidence="5">
    <location>
        <begin position="166"/>
        <end position="183"/>
    </location>
</feature>
<dbReference type="GO" id="GO:0016020">
    <property type="term" value="C:membrane"/>
    <property type="evidence" value="ECO:0007669"/>
    <property type="project" value="UniProtKB-SubCell"/>
</dbReference>
<dbReference type="InterPro" id="IPR051533">
    <property type="entry name" value="WaaL-like"/>
</dbReference>
<evidence type="ECO:0000256" key="5">
    <source>
        <dbReference type="SAM" id="Phobius"/>
    </source>
</evidence>
<feature type="transmembrane region" description="Helical" evidence="5">
    <location>
        <begin position="98"/>
        <end position="116"/>
    </location>
</feature>
<name>A0A6A1TVQ5_NEOGA</name>
<protein>
    <submittedName>
        <fullName evidence="7">O-antigen ligase family protein</fullName>
    </submittedName>
</protein>
<dbReference type="PANTHER" id="PTHR37422:SF21">
    <property type="entry name" value="EXOQ-LIKE PROTEIN"/>
    <property type="match status" value="1"/>
</dbReference>
<keyword evidence="2 5" id="KW-0812">Transmembrane</keyword>
<feature type="transmembrane region" description="Helical" evidence="5">
    <location>
        <begin position="215"/>
        <end position="237"/>
    </location>
</feature>
<feature type="transmembrane region" description="Helical" evidence="5">
    <location>
        <begin position="463"/>
        <end position="482"/>
    </location>
</feature>
<comment type="subcellular location">
    <subcellularLocation>
        <location evidence="1">Membrane</location>
        <topology evidence="1">Multi-pass membrane protein</topology>
    </subcellularLocation>
</comment>
<accession>A0A6A1TVQ5</accession>
<evidence type="ECO:0000256" key="2">
    <source>
        <dbReference type="ARBA" id="ARBA00022692"/>
    </source>
</evidence>
<gene>
    <name evidence="7" type="ORF">F4V91_18100</name>
</gene>
<evidence type="ECO:0000313" key="8">
    <source>
        <dbReference type="Proteomes" id="UP000386575"/>
    </source>
</evidence>
<dbReference type="Proteomes" id="UP000386575">
    <property type="component" value="Unassembled WGS sequence"/>
</dbReference>
<dbReference type="GO" id="GO:0016874">
    <property type="term" value="F:ligase activity"/>
    <property type="evidence" value="ECO:0007669"/>
    <property type="project" value="UniProtKB-KW"/>
</dbReference>
<evidence type="ECO:0000256" key="4">
    <source>
        <dbReference type="ARBA" id="ARBA00023136"/>
    </source>
</evidence>
<comment type="caution">
    <text evidence="7">The sequence shown here is derived from an EMBL/GenBank/DDBJ whole genome shotgun (WGS) entry which is preliminary data.</text>
</comment>
<feature type="transmembrane region" description="Helical" evidence="5">
    <location>
        <begin position="136"/>
        <end position="154"/>
    </location>
</feature>
<dbReference type="EMBL" id="VZUL01000002">
    <property type="protein sequence ID" value="KAB1088170.1"/>
    <property type="molecule type" value="Genomic_DNA"/>
</dbReference>
<feature type="transmembrane region" description="Helical" evidence="5">
    <location>
        <begin position="328"/>
        <end position="352"/>
    </location>
</feature>
<evidence type="ECO:0000256" key="3">
    <source>
        <dbReference type="ARBA" id="ARBA00022989"/>
    </source>
</evidence>
<keyword evidence="3 5" id="KW-1133">Transmembrane helix</keyword>
<dbReference type="AlphaFoldDB" id="A0A6A1TVQ5"/>
<feature type="transmembrane region" description="Helical" evidence="5">
    <location>
        <begin position="189"/>
        <end position="208"/>
    </location>
</feature>
<keyword evidence="7" id="KW-0436">Ligase</keyword>